<protein>
    <submittedName>
        <fullName evidence="2">Uncharacterized protein</fullName>
    </submittedName>
</protein>
<dbReference type="EMBL" id="JAMZMM010000149">
    <property type="protein sequence ID" value="MCP2729867.1"/>
    <property type="molecule type" value="Genomic_DNA"/>
</dbReference>
<reference evidence="2" key="1">
    <citation type="submission" date="2022-06" db="EMBL/GenBank/DDBJ databases">
        <title>New cyanobacteria of genus Symplocastrum in benthos of Lake Baikal.</title>
        <authorList>
            <person name="Sorokovikova E."/>
            <person name="Tikhonova I."/>
            <person name="Krasnopeev A."/>
            <person name="Evseev P."/>
            <person name="Gladkikh A."/>
            <person name="Belykh O."/>
        </authorList>
    </citation>
    <scope>NUCLEOTIDE SEQUENCE</scope>
    <source>
        <strain evidence="2">BBK-W-15</strain>
    </source>
</reference>
<sequence>MLRHLKNLDELILYASISCGIAFISRLFPAFFFPITFLRIGIFGYCLYIIAGAEKNKELAATLGGALFLGMIGGNWDYLEVYLRYNQELISRVMTVTTIISLIILGLFLYFKGGSYGKTSKR</sequence>
<feature type="transmembrane region" description="Helical" evidence="1">
    <location>
        <begin position="90"/>
        <end position="111"/>
    </location>
</feature>
<feature type="transmembrane region" description="Helical" evidence="1">
    <location>
        <begin position="59"/>
        <end position="78"/>
    </location>
</feature>
<name>A0AAE3GTQ8_9CYAN</name>
<keyword evidence="1" id="KW-1133">Transmembrane helix</keyword>
<feature type="transmembrane region" description="Helical" evidence="1">
    <location>
        <begin position="35"/>
        <end position="52"/>
    </location>
</feature>
<gene>
    <name evidence="2" type="ORF">NJ959_15635</name>
</gene>
<accession>A0AAE3GTQ8</accession>
<evidence type="ECO:0000313" key="3">
    <source>
        <dbReference type="Proteomes" id="UP001204953"/>
    </source>
</evidence>
<keyword evidence="3" id="KW-1185">Reference proteome</keyword>
<dbReference type="Proteomes" id="UP001204953">
    <property type="component" value="Unassembled WGS sequence"/>
</dbReference>
<dbReference type="RefSeq" id="WP_254012641.1">
    <property type="nucleotide sequence ID" value="NZ_JAMZMM010000149.1"/>
</dbReference>
<proteinExistence type="predicted"/>
<keyword evidence="1" id="KW-0812">Transmembrane</keyword>
<evidence type="ECO:0000313" key="2">
    <source>
        <dbReference type="EMBL" id="MCP2729867.1"/>
    </source>
</evidence>
<evidence type="ECO:0000256" key="1">
    <source>
        <dbReference type="SAM" id="Phobius"/>
    </source>
</evidence>
<dbReference type="AlphaFoldDB" id="A0AAE3GTQ8"/>
<organism evidence="2 3">
    <name type="scientific">Limnofasciculus baicalensis BBK-W-15</name>
    <dbReference type="NCBI Taxonomy" id="2699891"/>
    <lineage>
        <taxon>Bacteria</taxon>
        <taxon>Bacillati</taxon>
        <taxon>Cyanobacteriota</taxon>
        <taxon>Cyanophyceae</taxon>
        <taxon>Coleofasciculales</taxon>
        <taxon>Coleofasciculaceae</taxon>
        <taxon>Limnofasciculus</taxon>
        <taxon>Limnofasciculus baicalensis</taxon>
    </lineage>
</organism>
<keyword evidence="1" id="KW-0472">Membrane</keyword>
<comment type="caution">
    <text evidence="2">The sequence shown here is derived from an EMBL/GenBank/DDBJ whole genome shotgun (WGS) entry which is preliminary data.</text>
</comment>